<organism evidence="5 6">
    <name type="scientific">Colletotrichum noveboracense</name>
    <dbReference type="NCBI Taxonomy" id="2664923"/>
    <lineage>
        <taxon>Eukaryota</taxon>
        <taxon>Fungi</taxon>
        <taxon>Dikarya</taxon>
        <taxon>Ascomycota</taxon>
        <taxon>Pezizomycotina</taxon>
        <taxon>Sordariomycetes</taxon>
        <taxon>Hypocreomycetidae</taxon>
        <taxon>Glomerellales</taxon>
        <taxon>Glomerellaceae</taxon>
        <taxon>Colletotrichum</taxon>
        <taxon>Colletotrichum gloeosporioides species complex</taxon>
    </lineage>
</organism>
<evidence type="ECO:0000313" key="6">
    <source>
        <dbReference type="Proteomes" id="UP001152533"/>
    </source>
</evidence>
<dbReference type="AlphaFoldDB" id="A0A9W4WE50"/>
<dbReference type="GO" id="GO:0008270">
    <property type="term" value="F:zinc ion binding"/>
    <property type="evidence" value="ECO:0007669"/>
    <property type="project" value="UniProtKB-KW"/>
</dbReference>
<gene>
    <name evidence="5" type="ORF">CGXH109_LOCUS121449</name>
</gene>
<dbReference type="Proteomes" id="UP001152533">
    <property type="component" value="Unassembled WGS sequence"/>
</dbReference>
<comment type="caution">
    <text evidence="5">The sequence shown here is derived from an EMBL/GenBank/DDBJ whole genome shotgun (WGS) entry which is preliminary data.</text>
</comment>
<sequence length="161" mass="18639">MARKKPTVHKEREASFMFPRLHQVVATAVADDIGSTWFNQDSDQHPVKEWQTRIMGRFMCENEACDNSMWGSRTVATLIRGYSGNGYNATVFNQHCIDCKTLGAFMVDKDCYVERIAYRLKMWAGVEMERPDYNKTDGPPHEQELCEGCKRGYCQKNRVRN</sequence>
<reference evidence="5" key="1">
    <citation type="submission" date="2022-08" db="EMBL/GenBank/DDBJ databases">
        <authorList>
            <person name="Giroux E."/>
            <person name="Giroux E."/>
        </authorList>
    </citation>
    <scope>NUCLEOTIDE SEQUENCE</scope>
    <source>
        <strain evidence="5">H1091258</strain>
    </source>
</reference>
<evidence type="ECO:0000256" key="1">
    <source>
        <dbReference type="ARBA" id="ARBA00022723"/>
    </source>
</evidence>
<evidence type="ECO:0000256" key="3">
    <source>
        <dbReference type="ARBA" id="ARBA00022833"/>
    </source>
</evidence>
<evidence type="ECO:0000259" key="4">
    <source>
        <dbReference type="SMART" id="SM01328"/>
    </source>
</evidence>
<accession>A0A9W4WE50</accession>
<dbReference type="Pfam" id="PF13695">
    <property type="entry name" value="Zn_ribbon_3CxxC"/>
    <property type="match status" value="1"/>
</dbReference>
<dbReference type="SMART" id="SM01328">
    <property type="entry name" value="zf-3CxxC"/>
    <property type="match status" value="1"/>
</dbReference>
<keyword evidence="1" id="KW-0479">Metal-binding</keyword>
<keyword evidence="2" id="KW-0863">Zinc-finger</keyword>
<keyword evidence="6" id="KW-1185">Reference proteome</keyword>
<evidence type="ECO:0000256" key="2">
    <source>
        <dbReference type="ARBA" id="ARBA00022771"/>
    </source>
</evidence>
<proteinExistence type="predicted"/>
<dbReference type="EMBL" id="CAMGZC010001460">
    <property type="protein sequence ID" value="CAI0652857.1"/>
    <property type="molecule type" value="Genomic_DNA"/>
</dbReference>
<protein>
    <recommendedName>
        <fullName evidence="4">3CxxC-type domain-containing protein</fullName>
    </recommendedName>
</protein>
<feature type="domain" description="3CxxC-type" evidence="4">
    <location>
        <begin position="53"/>
        <end position="152"/>
    </location>
</feature>
<evidence type="ECO:0000313" key="5">
    <source>
        <dbReference type="EMBL" id="CAI0652857.1"/>
    </source>
</evidence>
<dbReference type="InterPro" id="IPR027377">
    <property type="entry name" value="ZAR1/RTP1-5-like_Znf-3CxxC"/>
</dbReference>
<name>A0A9W4WE50_9PEZI</name>
<keyword evidence="3" id="KW-0862">Zinc</keyword>